<proteinExistence type="predicted"/>
<reference evidence="2" key="1">
    <citation type="submission" date="2016-10" db="EMBL/GenBank/DDBJ databases">
        <authorList>
            <person name="Varghese N."/>
            <person name="Submissions S."/>
        </authorList>
    </citation>
    <scope>NUCLEOTIDE SEQUENCE [LARGE SCALE GENOMIC DNA]</scope>
    <source>
        <strain evidence="2">DSM 44771</strain>
    </source>
</reference>
<keyword evidence="2" id="KW-1185">Reference proteome</keyword>
<gene>
    <name evidence="1" type="ORF">SAMN05660874_01470</name>
</gene>
<evidence type="ECO:0000313" key="2">
    <source>
        <dbReference type="Proteomes" id="UP000198852"/>
    </source>
</evidence>
<dbReference type="Proteomes" id="UP000198852">
    <property type="component" value="Unassembled WGS sequence"/>
</dbReference>
<name>A0A1I6QHP9_9PSEU</name>
<dbReference type="STRING" id="95161.SAMN05660874_01470"/>
<organism evidence="1 2">
    <name type="scientific">Saccharopolyspora flava</name>
    <dbReference type="NCBI Taxonomy" id="95161"/>
    <lineage>
        <taxon>Bacteria</taxon>
        <taxon>Bacillati</taxon>
        <taxon>Actinomycetota</taxon>
        <taxon>Actinomycetes</taxon>
        <taxon>Pseudonocardiales</taxon>
        <taxon>Pseudonocardiaceae</taxon>
        <taxon>Saccharopolyspora</taxon>
    </lineage>
</organism>
<evidence type="ECO:0000313" key="1">
    <source>
        <dbReference type="EMBL" id="SFS52017.1"/>
    </source>
</evidence>
<dbReference type="AlphaFoldDB" id="A0A1I6QHP9"/>
<evidence type="ECO:0008006" key="3">
    <source>
        <dbReference type="Google" id="ProtNLM"/>
    </source>
</evidence>
<dbReference type="EMBL" id="FOZX01000002">
    <property type="protein sequence ID" value="SFS52017.1"/>
    <property type="molecule type" value="Genomic_DNA"/>
</dbReference>
<sequence length="273" mass="29969">MPVETQQPTELPPYRAILVVDVKDFSGRKSRYHEKITREIPLIMENAFVRCGHAELWREGIGGTTGDGYFRILDPIYLPYLLNPFLGALQDELVEQNSMAPGEYGNLRMRVSLSVGPVTDSGEDLLGDGNGATRIEAHRILDSHPVRDILDRSADVTRVAAIVSPRVYEDAVLSGYAAEEAGEYVEVETQVKTFQGRAYLRVPKPSGRLLREGFVVRKPEGTEVEENESRAPATVDAPSIQFHGSSKYQSGAGVVHGGMHIGDSYAGGPDDDR</sequence>
<accession>A0A1I6QHP9</accession>
<protein>
    <recommendedName>
        <fullName evidence="3">Guanylate cyclase domain-containing protein</fullName>
    </recommendedName>
</protein>